<dbReference type="Pfam" id="PF23359">
    <property type="entry name" value="Lsr2_DNA-bd"/>
    <property type="match status" value="1"/>
</dbReference>
<dbReference type="RefSeq" id="WP_021796748.1">
    <property type="nucleotide sequence ID" value="NZ_ACVN02000079.1"/>
</dbReference>
<evidence type="ECO:0000256" key="2">
    <source>
        <dbReference type="SAM" id="MobiDB-lite"/>
    </source>
</evidence>
<dbReference type="InterPro" id="IPR042261">
    <property type="entry name" value="Lsr2-like_dimerization"/>
</dbReference>
<dbReference type="GO" id="GO:0016746">
    <property type="term" value="F:acyltransferase activity"/>
    <property type="evidence" value="ECO:0007669"/>
    <property type="project" value="InterPro"/>
</dbReference>
<evidence type="ECO:0000256" key="1">
    <source>
        <dbReference type="ARBA" id="ARBA00023125"/>
    </source>
</evidence>
<keyword evidence="1" id="KW-0238">DNA-binding</keyword>
<sequence length="106" mass="11706">MARKVQVVLTDDVDGGEASETVNFALDGVTYEIDLSDENAAKLRDQLAYWVGNARRVSGRRTTGRRRSGGSDAAKIREWAQANGHQVPPRGRIPNEVRQAYEAAKH</sequence>
<dbReference type="GeneID" id="95360220"/>
<evidence type="ECO:0008006" key="7">
    <source>
        <dbReference type="Google" id="ProtNLM"/>
    </source>
</evidence>
<feature type="domain" description="Lsr2 dimerization" evidence="3">
    <location>
        <begin position="1"/>
        <end position="57"/>
    </location>
</feature>
<dbReference type="EMBL" id="ACVN02000079">
    <property type="protein sequence ID" value="ERK60602.1"/>
    <property type="molecule type" value="Genomic_DNA"/>
</dbReference>
<dbReference type="OrthoDB" id="4113332at2"/>
<dbReference type="InterPro" id="IPR024412">
    <property type="entry name" value="Lsr2_dim_dom"/>
</dbReference>
<name>U2SD04_9ACTN</name>
<reference evidence="5" key="1">
    <citation type="submission" date="2013-08" db="EMBL/GenBank/DDBJ databases">
        <authorList>
            <person name="Durkin A.S."/>
            <person name="Haft D.R."/>
            <person name="McCorrison J."/>
            <person name="Torralba M."/>
            <person name="Gillis M."/>
            <person name="Haft D.H."/>
            <person name="Methe B."/>
            <person name="Sutton G."/>
            <person name="Nelson K.E."/>
        </authorList>
    </citation>
    <scope>NUCLEOTIDE SEQUENCE [LARGE SCALE GENOMIC DNA]</scope>
    <source>
        <strain evidence="5">F0233</strain>
    </source>
</reference>
<dbReference type="AlphaFoldDB" id="U2SD04"/>
<evidence type="ECO:0000259" key="4">
    <source>
        <dbReference type="Pfam" id="PF23359"/>
    </source>
</evidence>
<feature type="region of interest" description="Disordered" evidence="2">
    <location>
        <begin position="60"/>
        <end position="94"/>
    </location>
</feature>
<evidence type="ECO:0000259" key="3">
    <source>
        <dbReference type="Pfam" id="PF11774"/>
    </source>
</evidence>
<organism evidence="5 6">
    <name type="scientific">Propionibacterium acidifaciens F0233</name>
    <dbReference type="NCBI Taxonomy" id="553198"/>
    <lineage>
        <taxon>Bacteria</taxon>
        <taxon>Bacillati</taxon>
        <taxon>Actinomycetota</taxon>
        <taxon>Actinomycetes</taxon>
        <taxon>Propionibacteriales</taxon>
        <taxon>Propionibacteriaceae</taxon>
        <taxon>Propionibacterium</taxon>
    </lineage>
</organism>
<evidence type="ECO:0000313" key="6">
    <source>
        <dbReference type="Proteomes" id="UP000017052"/>
    </source>
</evidence>
<feature type="domain" description="Lsr2 DNA-binding" evidence="4">
    <location>
        <begin position="70"/>
        <end position="104"/>
    </location>
</feature>
<keyword evidence="6" id="KW-1185">Reference proteome</keyword>
<dbReference type="Gene3D" id="4.10.320.10">
    <property type="entry name" value="E3-binding domain"/>
    <property type="match status" value="1"/>
</dbReference>
<dbReference type="GO" id="GO:0003677">
    <property type="term" value="F:DNA binding"/>
    <property type="evidence" value="ECO:0007669"/>
    <property type="project" value="UniProtKB-KW"/>
</dbReference>
<dbReference type="Proteomes" id="UP000017052">
    <property type="component" value="Unassembled WGS sequence"/>
</dbReference>
<dbReference type="InterPro" id="IPR055370">
    <property type="entry name" value="Lsr2_DNA-bd"/>
</dbReference>
<accession>U2SD04</accession>
<comment type="caution">
    <text evidence="5">The sequence shown here is derived from an EMBL/GenBank/DDBJ whole genome shotgun (WGS) entry which is preliminary data.</text>
</comment>
<dbReference type="Pfam" id="PF11774">
    <property type="entry name" value="Lsr2"/>
    <property type="match status" value="1"/>
</dbReference>
<protein>
    <recommendedName>
        <fullName evidence="7">Lsr2 family protein</fullName>
    </recommendedName>
</protein>
<gene>
    <name evidence="5" type="ORF">HMPREF0682_0361</name>
</gene>
<dbReference type="InterPro" id="IPR036625">
    <property type="entry name" value="E3-bd_dom_sf"/>
</dbReference>
<dbReference type="Gene3D" id="3.30.60.230">
    <property type="entry name" value="Lsr2, dimerization domain"/>
    <property type="match status" value="1"/>
</dbReference>
<proteinExistence type="predicted"/>
<evidence type="ECO:0000313" key="5">
    <source>
        <dbReference type="EMBL" id="ERK60602.1"/>
    </source>
</evidence>